<feature type="coiled-coil region" evidence="1">
    <location>
        <begin position="18"/>
        <end position="45"/>
    </location>
</feature>
<feature type="compositionally biased region" description="Low complexity" evidence="2">
    <location>
        <begin position="210"/>
        <end position="222"/>
    </location>
</feature>
<organism evidence="3">
    <name type="scientific">Schistocephalus solidus</name>
    <name type="common">Tapeworm</name>
    <dbReference type="NCBI Taxonomy" id="70667"/>
    <lineage>
        <taxon>Eukaryota</taxon>
        <taxon>Metazoa</taxon>
        <taxon>Spiralia</taxon>
        <taxon>Lophotrochozoa</taxon>
        <taxon>Platyhelminthes</taxon>
        <taxon>Cestoda</taxon>
        <taxon>Eucestoda</taxon>
        <taxon>Diphyllobothriidea</taxon>
        <taxon>Diphyllobothriidae</taxon>
        <taxon>Schistocephalus</taxon>
    </lineage>
</organism>
<accession>A0A0X3PPE1</accession>
<name>A0A0X3PPE1_SCHSO</name>
<gene>
    <name evidence="3" type="ORF">TR148580</name>
</gene>
<evidence type="ECO:0000256" key="1">
    <source>
        <dbReference type="SAM" id="Coils"/>
    </source>
</evidence>
<feature type="compositionally biased region" description="Low complexity" evidence="2">
    <location>
        <begin position="322"/>
        <end position="335"/>
    </location>
</feature>
<protein>
    <submittedName>
        <fullName evidence="3">Uncharacterized protein</fullName>
    </submittedName>
</protein>
<evidence type="ECO:0000313" key="3">
    <source>
        <dbReference type="EMBL" id="JAP53080.1"/>
    </source>
</evidence>
<feature type="region of interest" description="Disordered" evidence="2">
    <location>
        <begin position="238"/>
        <end position="352"/>
    </location>
</feature>
<proteinExistence type="predicted"/>
<feature type="compositionally biased region" description="Polar residues" evidence="2">
    <location>
        <begin position="342"/>
        <end position="352"/>
    </location>
</feature>
<feature type="region of interest" description="Disordered" evidence="2">
    <location>
        <begin position="91"/>
        <end position="226"/>
    </location>
</feature>
<dbReference type="AlphaFoldDB" id="A0A0X3PPE1"/>
<sequence>MMMNSSCKQSDSLLNEKIAAIREKNTKLENRYREVELDKKSAAESGSSILPSQIKVTIFQKASRGRSHGFSNLDYASQNFNDFCQRTQRSYRGRGGGLTNNFSKSMSRLSHDAPYGDDGSQPHRYVNPNAASHVHRGGGRRGPQQQQPQQQPPMDDRRRGRGGGSGRFNRPPVPSGGCNSGRKVRIEEDVQGLPPASRACNNPAPIVRKGPQYGNQNNGGPPRYRDLREYLNNARSMPALDDVDSYGDPRFNRHPAPPASSQYSQRRQRNSTNYQNPRFNDPLASDSYGPRDSYAKRSFPVASGRHQNRRPTHEENANAPTAAQQHQVRSSSSRRQAAELGSTGQARTSVGSKASGNYVSAWPPASLPCDASGKWVRGMVRCGKHEIAVGTACENEGDNQVHVCASCGCAKVGPTPENVNPDADGLTNDEDEDLGSIESLHCASNDEYIDDNPLDDLDQFTLKIDMDGGFVVHDASICDPILQKPIRSWIDEELSDMGLDAGAADEPDPVSESAAAATAALSAAVAIHVPSEESAVTFSSSLPLSVECSIFSAAQSSSSGVSTLSSHISVGCADMPSVEPPLRRVVSAEQLDKISLNRTIGPNLSMR</sequence>
<feature type="compositionally biased region" description="Low complexity" evidence="2">
    <location>
        <begin position="142"/>
        <end position="153"/>
    </location>
</feature>
<reference evidence="3" key="1">
    <citation type="submission" date="2016-01" db="EMBL/GenBank/DDBJ databases">
        <title>Reference transcriptome for the parasite Schistocephalus solidus: insights into the molecular evolution of parasitism.</title>
        <authorList>
            <person name="Hebert F.O."/>
            <person name="Grambauer S."/>
            <person name="Barber I."/>
            <person name="Landry C.R."/>
            <person name="Aubin-Horth N."/>
        </authorList>
    </citation>
    <scope>NUCLEOTIDE SEQUENCE</scope>
</reference>
<feature type="compositionally biased region" description="Polar residues" evidence="2">
    <location>
        <begin position="99"/>
        <end position="108"/>
    </location>
</feature>
<keyword evidence="1" id="KW-0175">Coiled coil</keyword>
<dbReference type="EMBL" id="GEEE01010145">
    <property type="protein sequence ID" value="JAP53080.1"/>
    <property type="molecule type" value="Transcribed_RNA"/>
</dbReference>
<evidence type="ECO:0000256" key="2">
    <source>
        <dbReference type="SAM" id="MobiDB-lite"/>
    </source>
</evidence>